<dbReference type="Proteomes" id="UP001156706">
    <property type="component" value="Unassembled WGS sequence"/>
</dbReference>
<keyword evidence="2" id="KW-1185">Reference proteome</keyword>
<sequence>MSYSRARRQAGQAMVETMIVCSTILVPLFLAVPVLAKYLDIRSHVVQAARYAAWERTVFFGGDSASEIGWFGFTNAWIANEKTDAQIKAEIGSRLLSRTSATSTFSSSDSGSSDFRSGQRKALWQDRNGQSMLSYAQISGEVGQKCDPAGGMVAAMTGYDCAPGTINRVLTPIASLAATLGPFTLEMGGKYTATVTVSPESYNPNTYLMSTALARKPMVETAIVLGNGWTADGASADDKTSVVQQVKGLTPLSLLAEKVNIPTIGEISLLNVVQTVFSIWAPELSTRKLEIGKIAPDEVPEDRVK</sequence>
<dbReference type="RefSeq" id="WP_284195945.1">
    <property type="nucleotide sequence ID" value="NZ_BSOG01000002.1"/>
</dbReference>
<evidence type="ECO:0000313" key="1">
    <source>
        <dbReference type="EMBL" id="GLR12811.1"/>
    </source>
</evidence>
<evidence type="ECO:0008006" key="3">
    <source>
        <dbReference type="Google" id="ProtNLM"/>
    </source>
</evidence>
<dbReference type="EMBL" id="BSOG01000002">
    <property type="protein sequence ID" value="GLR12811.1"/>
    <property type="molecule type" value="Genomic_DNA"/>
</dbReference>
<proteinExistence type="predicted"/>
<name>A0ABQ5YHP5_9NEIS</name>
<comment type="caution">
    <text evidence="1">The sequence shown here is derived from an EMBL/GenBank/DDBJ whole genome shotgun (WGS) entry which is preliminary data.</text>
</comment>
<gene>
    <name evidence="1" type="ORF">GCM10007907_16010</name>
</gene>
<organism evidence="1 2">
    <name type="scientific">Chitinimonas prasina</name>
    <dbReference type="NCBI Taxonomy" id="1434937"/>
    <lineage>
        <taxon>Bacteria</taxon>
        <taxon>Pseudomonadati</taxon>
        <taxon>Pseudomonadota</taxon>
        <taxon>Betaproteobacteria</taxon>
        <taxon>Neisseriales</taxon>
        <taxon>Chitinibacteraceae</taxon>
        <taxon>Chitinimonas</taxon>
    </lineage>
</organism>
<evidence type="ECO:0000313" key="2">
    <source>
        <dbReference type="Proteomes" id="UP001156706"/>
    </source>
</evidence>
<protein>
    <recommendedName>
        <fullName evidence="3">Pilus assembly protein</fullName>
    </recommendedName>
</protein>
<accession>A0ABQ5YHP5</accession>
<reference evidence="2" key="1">
    <citation type="journal article" date="2019" name="Int. J. Syst. Evol. Microbiol.">
        <title>The Global Catalogue of Microorganisms (GCM) 10K type strain sequencing project: providing services to taxonomists for standard genome sequencing and annotation.</title>
        <authorList>
            <consortium name="The Broad Institute Genomics Platform"/>
            <consortium name="The Broad Institute Genome Sequencing Center for Infectious Disease"/>
            <person name="Wu L."/>
            <person name="Ma J."/>
        </authorList>
    </citation>
    <scope>NUCLEOTIDE SEQUENCE [LARGE SCALE GENOMIC DNA]</scope>
    <source>
        <strain evidence="2">NBRC 110044</strain>
    </source>
</reference>